<reference evidence="5 6" key="1">
    <citation type="submission" date="2018-08" db="EMBL/GenBank/DDBJ databases">
        <title>Sequencing the genomes of 1000 actinobacteria strains.</title>
        <authorList>
            <person name="Klenk H.-P."/>
        </authorList>
    </citation>
    <scope>NUCLEOTIDE SEQUENCE [LARGE SCALE GENOMIC DNA]</scope>
    <source>
        <strain evidence="5 6">DSM 22967</strain>
    </source>
</reference>
<evidence type="ECO:0000256" key="1">
    <source>
        <dbReference type="ARBA" id="ARBA00022676"/>
    </source>
</evidence>
<comment type="caution">
    <text evidence="5">The sequence shown here is derived from an EMBL/GenBank/DDBJ whole genome shotgun (WGS) entry which is preliminary data.</text>
</comment>
<dbReference type="InterPro" id="IPR028098">
    <property type="entry name" value="Glyco_trans_4-like_N"/>
</dbReference>
<evidence type="ECO:0000313" key="6">
    <source>
        <dbReference type="Proteomes" id="UP000256253"/>
    </source>
</evidence>
<evidence type="ECO:0000256" key="2">
    <source>
        <dbReference type="ARBA" id="ARBA00022679"/>
    </source>
</evidence>
<keyword evidence="6" id="KW-1185">Reference proteome</keyword>
<dbReference type="AlphaFoldDB" id="A0A3D9UTE1"/>
<sequence>MHIAVLATTRNPLREPFAGGQEAQTASLTAGLRARGHTVRLYAQAGTDPRLADELATYAQVPTIRTPEDEPLAGLWRDDAAMSWAMADLVRRPVDLVHNQSLHHFPLAMSRAMPSTMVTTLHCPPYPLAEIGVSLAADDAVYVGVSEAVASMWRLLPIEPLVIHNGVRSGLFEFGSGGKELVWVGRITPEKGADLAIRAARTAGLPLTIVGPIADAAFYRDHVEPLLGDGVRHAGHLDQRAIARIVGSSLAILVTPRWDEPFGMVAAEAMMSGTPVIAIGRGGLREVVSERSGVLVGEAGTATADLVVGLADAVSRVRDLDRADVRADAVARFDEQRMVEQYCALFESLAARR</sequence>
<keyword evidence="1" id="KW-0328">Glycosyltransferase</keyword>
<accession>A0A3D9UTE1</accession>
<evidence type="ECO:0000259" key="4">
    <source>
        <dbReference type="Pfam" id="PF13439"/>
    </source>
</evidence>
<organism evidence="5 6">
    <name type="scientific">Calidifontibacter indicus</name>
    <dbReference type="NCBI Taxonomy" id="419650"/>
    <lineage>
        <taxon>Bacteria</taxon>
        <taxon>Bacillati</taxon>
        <taxon>Actinomycetota</taxon>
        <taxon>Actinomycetes</taxon>
        <taxon>Micrococcales</taxon>
        <taxon>Dermacoccaceae</taxon>
        <taxon>Calidifontibacter</taxon>
    </lineage>
</organism>
<dbReference type="Pfam" id="PF13439">
    <property type="entry name" value="Glyco_transf_4"/>
    <property type="match status" value="1"/>
</dbReference>
<dbReference type="Proteomes" id="UP000256253">
    <property type="component" value="Unassembled WGS sequence"/>
</dbReference>
<feature type="domain" description="Glycosyltransferase subfamily 4-like N-terminal" evidence="4">
    <location>
        <begin position="19"/>
        <end position="167"/>
    </location>
</feature>
<dbReference type="GO" id="GO:0016757">
    <property type="term" value="F:glycosyltransferase activity"/>
    <property type="evidence" value="ECO:0007669"/>
    <property type="project" value="UniProtKB-KW"/>
</dbReference>
<protein>
    <submittedName>
        <fullName evidence="5">Glycosyltransferase involved in cell wall biosynthesis</fullName>
    </submittedName>
</protein>
<keyword evidence="2 5" id="KW-0808">Transferase</keyword>
<gene>
    <name evidence="5" type="ORF">DFJ65_2299</name>
</gene>
<dbReference type="SUPFAM" id="SSF53756">
    <property type="entry name" value="UDP-Glycosyltransferase/glycogen phosphorylase"/>
    <property type="match status" value="1"/>
</dbReference>
<name>A0A3D9UTE1_9MICO</name>
<evidence type="ECO:0000313" key="5">
    <source>
        <dbReference type="EMBL" id="REF31250.1"/>
    </source>
</evidence>
<proteinExistence type="predicted"/>
<dbReference type="RefSeq" id="WP_115923121.1">
    <property type="nucleotide sequence ID" value="NZ_QTUA01000001.1"/>
</dbReference>
<dbReference type="InterPro" id="IPR001296">
    <property type="entry name" value="Glyco_trans_1"/>
</dbReference>
<dbReference type="Gene3D" id="3.40.50.2000">
    <property type="entry name" value="Glycogen Phosphorylase B"/>
    <property type="match status" value="2"/>
</dbReference>
<dbReference type="PANTHER" id="PTHR12526">
    <property type="entry name" value="GLYCOSYLTRANSFERASE"/>
    <property type="match status" value="1"/>
</dbReference>
<dbReference type="PANTHER" id="PTHR12526:SF595">
    <property type="entry name" value="BLL5217 PROTEIN"/>
    <property type="match status" value="1"/>
</dbReference>
<evidence type="ECO:0000259" key="3">
    <source>
        <dbReference type="Pfam" id="PF00534"/>
    </source>
</evidence>
<dbReference type="OrthoDB" id="9809227at2"/>
<feature type="domain" description="Glycosyl transferase family 1" evidence="3">
    <location>
        <begin position="177"/>
        <end position="298"/>
    </location>
</feature>
<dbReference type="Pfam" id="PF00534">
    <property type="entry name" value="Glycos_transf_1"/>
    <property type="match status" value="1"/>
</dbReference>
<dbReference type="EMBL" id="QTUA01000001">
    <property type="protein sequence ID" value="REF31250.1"/>
    <property type="molecule type" value="Genomic_DNA"/>
</dbReference>